<name>A0A226F0H2_FOLCA</name>
<keyword evidence="1" id="KW-0472">Membrane</keyword>
<evidence type="ECO:0000256" key="1">
    <source>
        <dbReference type="SAM" id="Phobius"/>
    </source>
</evidence>
<feature type="transmembrane region" description="Helical" evidence="1">
    <location>
        <begin position="142"/>
        <end position="167"/>
    </location>
</feature>
<proteinExistence type="predicted"/>
<keyword evidence="1" id="KW-1133">Transmembrane helix</keyword>
<evidence type="ECO:0000313" key="2">
    <source>
        <dbReference type="EMBL" id="OXA63299.1"/>
    </source>
</evidence>
<gene>
    <name evidence="2" type="ORF">Fcan01_00854</name>
</gene>
<reference evidence="2 3" key="1">
    <citation type="submission" date="2015-12" db="EMBL/GenBank/DDBJ databases">
        <title>The genome of Folsomia candida.</title>
        <authorList>
            <person name="Faddeeva A."/>
            <person name="Derks M.F."/>
            <person name="Anvar Y."/>
            <person name="Smit S."/>
            <person name="Van Straalen N."/>
            <person name="Roelofs D."/>
        </authorList>
    </citation>
    <scope>NUCLEOTIDE SEQUENCE [LARGE SCALE GENOMIC DNA]</scope>
    <source>
        <strain evidence="2 3">VU population</strain>
        <tissue evidence="2">Whole body</tissue>
    </source>
</reference>
<keyword evidence="1" id="KW-0812">Transmembrane</keyword>
<evidence type="ECO:0000313" key="3">
    <source>
        <dbReference type="Proteomes" id="UP000198287"/>
    </source>
</evidence>
<dbReference type="EMBL" id="LNIX01000001">
    <property type="protein sequence ID" value="OXA63299.1"/>
    <property type="molecule type" value="Genomic_DNA"/>
</dbReference>
<accession>A0A226F0H2</accession>
<dbReference type="Proteomes" id="UP000198287">
    <property type="component" value="Unassembled WGS sequence"/>
</dbReference>
<feature type="transmembrane region" description="Helical" evidence="1">
    <location>
        <begin position="47"/>
        <end position="70"/>
    </location>
</feature>
<organism evidence="2 3">
    <name type="scientific">Folsomia candida</name>
    <name type="common">Springtail</name>
    <dbReference type="NCBI Taxonomy" id="158441"/>
    <lineage>
        <taxon>Eukaryota</taxon>
        <taxon>Metazoa</taxon>
        <taxon>Ecdysozoa</taxon>
        <taxon>Arthropoda</taxon>
        <taxon>Hexapoda</taxon>
        <taxon>Collembola</taxon>
        <taxon>Entomobryomorpha</taxon>
        <taxon>Isotomoidea</taxon>
        <taxon>Isotomidae</taxon>
        <taxon>Proisotominae</taxon>
        <taxon>Folsomia</taxon>
    </lineage>
</organism>
<sequence>MFAFNAGILQVLARYDKCMQRYISRPIVEWNVSLEKITYRKGIYATFWWHFNLIFIIGITGIVGVGVLLFSQLHGFVSWTPLPILFLHVIILFLAMFGFLVGIGNIIHGEEFVGGWNALFAEYARRKDQELRTTKKLRSDPFWIVLTVIVYQFTFYPFILVPAFQFLKVDHRAYLVDMTHLTWFGDIIGRTFAFYTLLVAIWEICRCFPQSLILILTAIKMMKEILKALTSSRNRWRLNALISEYVRLFVIFQNLCNDSDAYTFSALVLLVFS</sequence>
<feature type="transmembrane region" description="Helical" evidence="1">
    <location>
        <begin position="187"/>
        <end position="205"/>
    </location>
</feature>
<keyword evidence="3" id="KW-1185">Reference proteome</keyword>
<dbReference type="AlphaFoldDB" id="A0A226F0H2"/>
<comment type="caution">
    <text evidence="2">The sequence shown here is derived from an EMBL/GenBank/DDBJ whole genome shotgun (WGS) entry which is preliminary data.</text>
</comment>
<protein>
    <submittedName>
        <fullName evidence="2">Uncharacterized protein</fullName>
    </submittedName>
</protein>
<feature type="transmembrane region" description="Helical" evidence="1">
    <location>
        <begin position="82"/>
        <end position="103"/>
    </location>
</feature>